<dbReference type="Pfam" id="PF01408">
    <property type="entry name" value="GFO_IDH_MocA"/>
    <property type="match status" value="1"/>
</dbReference>
<dbReference type="SUPFAM" id="SSF51735">
    <property type="entry name" value="NAD(P)-binding Rossmann-fold domains"/>
    <property type="match status" value="1"/>
</dbReference>
<evidence type="ECO:0000313" key="6">
    <source>
        <dbReference type="EMBL" id="KAB1637275.1"/>
    </source>
</evidence>
<evidence type="ECO:0000256" key="3">
    <source>
        <dbReference type="ARBA" id="ARBA00023027"/>
    </source>
</evidence>
<dbReference type="SUPFAM" id="SSF55347">
    <property type="entry name" value="Glyceraldehyde-3-phosphate dehydrogenase-like, C-terminal domain"/>
    <property type="match status" value="1"/>
</dbReference>
<evidence type="ECO:0000313" key="7">
    <source>
        <dbReference type="Proteomes" id="UP000490386"/>
    </source>
</evidence>
<reference evidence="6 7" key="1">
    <citation type="submission" date="2019-09" db="EMBL/GenBank/DDBJ databases">
        <title>Phylogeny of genus Pseudoclavibacter and closely related genus.</title>
        <authorList>
            <person name="Li Y."/>
        </authorList>
    </citation>
    <scope>NUCLEOTIDE SEQUENCE [LARGE SCALE GENOMIC DNA]</scope>
    <source>
        <strain evidence="6 7">THG-MD12</strain>
    </source>
</reference>
<dbReference type="PANTHER" id="PTHR42840">
    <property type="entry name" value="NAD(P)-BINDING ROSSMANN-FOLD SUPERFAMILY PROTEIN-RELATED"/>
    <property type="match status" value="1"/>
</dbReference>
<dbReference type="GO" id="GO:0016491">
    <property type="term" value="F:oxidoreductase activity"/>
    <property type="evidence" value="ECO:0007669"/>
    <property type="project" value="UniProtKB-KW"/>
</dbReference>
<evidence type="ECO:0000256" key="2">
    <source>
        <dbReference type="ARBA" id="ARBA00023002"/>
    </source>
</evidence>
<dbReference type="InterPro" id="IPR000683">
    <property type="entry name" value="Gfo/Idh/MocA-like_OxRdtase_N"/>
</dbReference>
<comment type="similarity">
    <text evidence="1">Belongs to the Gfo/Idh/MocA family.</text>
</comment>
<protein>
    <submittedName>
        <fullName evidence="6">Dehydrogenase</fullName>
    </submittedName>
</protein>
<evidence type="ECO:0000259" key="5">
    <source>
        <dbReference type="Pfam" id="PF22725"/>
    </source>
</evidence>
<dbReference type="PANTHER" id="PTHR42840:SF3">
    <property type="entry name" value="BINDING ROSSMANN FOLD OXIDOREDUCTASE, PUTATIVE (AFU_ORTHOLOGUE AFUA_2G10240)-RELATED"/>
    <property type="match status" value="1"/>
</dbReference>
<dbReference type="GO" id="GO:0000166">
    <property type="term" value="F:nucleotide binding"/>
    <property type="evidence" value="ECO:0007669"/>
    <property type="project" value="InterPro"/>
</dbReference>
<dbReference type="Gene3D" id="3.30.360.10">
    <property type="entry name" value="Dihydrodipicolinate Reductase, domain 2"/>
    <property type="match status" value="1"/>
</dbReference>
<accession>A0A7J5B1F2</accession>
<dbReference type="Pfam" id="PF22725">
    <property type="entry name" value="GFO_IDH_MocA_C3"/>
    <property type="match status" value="1"/>
</dbReference>
<gene>
    <name evidence="6" type="ORF">F8O03_13445</name>
</gene>
<dbReference type="InterPro" id="IPR055170">
    <property type="entry name" value="GFO_IDH_MocA-like_dom"/>
</dbReference>
<dbReference type="OrthoDB" id="256869at2"/>
<name>A0A7J5B1F2_9MICO</name>
<sequence>MTTNPFIRVALIGAGRIGSNHAALIARDIPNAELIAIADPVEGAAAKLAETLGVEQSYTDIAELLARPDLDAVVITAPPRFHTALVEQAAAAGKAIFCEKPTGVSLEELRRVEAAVERHGVVFQVGFNRRYANGFPELRSALDAGTLGTPQLLRSVTRDPGLANPAAIPPFTIFLETLIHDFDTLNFFNPGARATSVYAVADALVAPDFKDKGLLDTSVVTIRYDNGAIATAEANFSAAYGYDTRAEIFGSAGMATAGELAASSLRLYGAAGASFDTVRADTQLMRAAYTGELQAFVNAVAGVESPRPGTDAALEAMVIALACIESVKTGAPVEVVR</sequence>
<evidence type="ECO:0000256" key="1">
    <source>
        <dbReference type="ARBA" id="ARBA00010928"/>
    </source>
</evidence>
<dbReference type="Gene3D" id="3.40.50.720">
    <property type="entry name" value="NAD(P)-binding Rossmann-like Domain"/>
    <property type="match status" value="1"/>
</dbReference>
<dbReference type="AlphaFoldDB" id="A0A7J5B1F2"/>
<comment type="caution">
    <text evidence="6">The sequence shown here is derived from an EMBL/GenBank/DDBJ whole genome shotgun (WGS) entry which is preliminary data.</text>
</comment>
<keyword evidence="7" id="KW-1185">Reference proteome</keyword>
<feature type="domain" description="GFO/IDH/MocA-like oxidoreductase" evidence="5">
    <location>
        <begin position="137"/>
        <end position="255"/>
    </location>
</feature>
<dbReference type="RefSeq" id="WP_151424298.1">
    <property type="nucleotide sequence ID" value="NZ_WBJX01000004.1"/>
</dbReference>
<proteinExistence type="inferred from homology"/>
<keyword evidence="3" id="KW-0520">NAD</keyword>
<dbReference type="InterPro" id="IPR036291">
    <property type="entry name" value="NAD(P)-bd_dom_sf"/>
</dbReference>
<evidence type="ECO:0000259" key="4">
    <source>
        <dbReference type="Pfam" id="PF01408"/>
    </source>
</evidence>
<feature type="domain" description="Gfo/Idh/MocA-like oxidoreductase N-terminal" evidence="4">
    <location>
        <begin position="7"/>
        <end position="127"/>
    </location>
</feature>
<dbReference type="EMBL" id="WBJX01000004">
    <property type="protein sequence ID" value="KAB1637275.1"/>
    <property type="molecule type" value="Genomic_DNA"/>
</dbReference>
<dbReference type="Proteomes" id="UP000490386">
    <property type="component" value="Unassembled WGS sequence"/>
</dbReference>
<organism evidence="6 7">
    <name type="scientific">Pseudoclavibacter terrae</name>
    <dbReference type="NCBI Taxonomy" id="1530195"/>
    <lineage>
        <taxon>Bacteria</taxon>
        <taxon>Bacillati</taxon>
        <taxon>Actinomycetota</taxon>
        <taxon>Actinomycetes</taxon>
        <taxon>Micrococcales</taxon>
        <taxon>Microbacteriaceae</taxon>
        <taxon>Pseudoclavibacter</taxon>
    </lineage>
</organism>
<keyword evidence="2" id="KW-0560">Oxidoreductase</keyword>